<keyword evidence="6 10" id="KW-0175">Coiled coil</keyword>
<proteinExistence type="inferred from homology"/>
<keyword evidence="5 9" id="KW-0995">Kinetochore</keyword>
<keyword evidence="2 9" id="KW-0158">Chromosome</keyword>
<dbReference type="FunFam" id="3.30.457.50:FF:000001">
    <property type="entry name" value="Probable kinetochore protein spc25"/>
    <property type="match status" value="1"/>
</dbReference>
<keyword evidence="14" id="KW-1185">Reference proteome</keyword>
<keyword evidence="4 9" id="KW-0498">Mitosis</keyword>
<dbReference type="Pfam" id="PF08234">
    <property type="entry name" value="Spindle_Spc25"/>
    <property type="match status" value="1"/>
</dbReference>
<keyword evidence="3 9" id="KW-0132">Cell division</keyword>
<comment type="subunit">
    <text evidence="9">Component of the NDC80 complex.</text>
</comment>
<comment type="function">
    <text evidence="9">Acts as a component of the essential kinetochore-associated NDC80 complex, which is required for chromosome segregation and spindle checkpoint activity.</text>
</comment>
<reference evidence="13" key="1">
    <citation type="submission" date="2023-04" db="EMBL/GenBank/DDBJ databases">
        <title>Black Yeasts Isolated from many extreme environments.</title>
        <authorList>
            <person name="Coleine C."/>
            <person name="Stajich J.E."/>
            <person name="Selbmann L."/>
        </authorList>
    </citation>
    <scope>NUCLEOTIDE SEQUENCE</scope>
    <source>
        <strain evidence="13">CCFEE 5312</strain>
    </source>
</reference>
<evidence type="ECO:0000256" key="2">
    <source>
        <dbReference type="ARBA" id="ARBA00022454"/>
    </source>
</evidence>
<dbReference type="PANTHER" id="PTHR14281:SF0">
    <property type="entry name" value="KINETOCHORE PROTEIN SPC25"/>
    <property type="match status" value="1"/>
</dbReference>
<evidence type="ECO:0000256" key="6">
    <source>
        <dbReference type="ARBA" id="ARBA00023054"/>
    </source>
</evidence>
<keyword evidence="8 9" id="KW-0137">Centromere</keyword>
<dbReference type="GO" id="GO:0007059">
    <property type="term" value="P:chromosome segregation"/>
    <property type="evidence" value="ECO:0007669"/>
    <property type="project" value="InterPro"/>
</dbReference>
<comment type="subcellular location">
    <subcellularLocation>
        <location evidence="9">Nucleus</location>
    </subcellularLocation>
    <subcellularLocation>
        <location evidence="9">Chromosome</location>
        <location evidence="9">Centromere</location>
        <location evidence="9">Kinetochore</location>
    </subcellularLocation>
</comment>
<dbReference type="Gene3D" id="3.30.457.50">
    <property type="entry name" value="Chromosome segregation protein Spc25"/>
    <property type="match status" value="1"/>
</dbReference>
<gene>
    <name evidence="13" type="primary">SPC25</name>
    <name evidence="13" type="ORF">LTR09_002735</name>
</gene>
<evidence type="ECO:0000256" key="11">
    <source>
        <dbReference type="SAM" id="MobiDB-lite"/>
    </source>
</evidence>
<evidence type="ECO:0000313" key="14">
    <source>
        <dbReference type="Proteomes" id="UP001271007"/>
    </source>
</evidence>
<dbReference type="PANTHER" id="PTHR14281">
    <property type="entry name" value="KINETOCHORE PROTEIN SPC25-RELATED"/>
    <property type="match status" value="1"/>
</dbReference>
<dbReference type="GO" id="GO:0051301">
    <property type="term" value="P:cell division"/>
    <property type="evidence" value="ECO:0007669"/>
    <property type="project" value="UniProtKB-UniRule"/>
</dbReference>
<name>A0AAJ0GEZ2_9PEZI</name>
<evidence type="ECO:0000256" key="1">
    <source>
        <dbReference type="ARBA" id="ARBA00006379"/>
    </source>
</evidence>
<comment type="similarity">
    <text evidence="1 9">Belongs to the SPC25 family.</text>
</comment>
<dbReference type="GO" id="GO:0031262">
    <property type="term" value="C:Ndc80 complex"/>
    <property type="evidence" value="ECO:0007669"/>
    <property type="project" value="InterPro"/>
</dbReference>
<evidence type="ECO:0000256" key="9">
    <source>
        <dbReference type="RuleBase" id="RU367150"/>
    </source>
</evidence>
<keyword evidence="7 9" id="KW-0131">Cell cycle</keyword>
<feature type="region of interest" description="Disordered" evidence="11">
    <location>
        <begin position="1"/>
        <end position="21"/>
    </location>
</feature>
<protein>
    <recommendedName>
        <fullName evidence="9">Kinetochore protein SPC25</fullName>
    </recommendedName>
</protein>
<dbReference type="CDD" id="cd23784">
    <property type="entry name" value="RWD_Spc25"/>
    <property type="match status" value="1"/>
</dbReference>
<evidence type="ECO:0000259" key="12">
    <source>
        <dbReference type="Pfam" id="PF08234"/>
    </source>
</evidence>
<feature type="coiled-coil region" evidence="10">
    <location>
        <begin position="63"/>
        <end position="153"/>
    </location>
</feature>
<dbReference type="InterPro" id="IPR045143">
    <property type="entry name" value="Spc25"/>
</dbReference>
<dbReference type="AlphaFoldDB" id="A0AAJ0GEZ2"/>
<evidence type="ECO:0000256" key="8">
    <source>
        <dbReference type="ARBA" id="ARBA00023328"/>
    </source>
</evidence>
<keyword evidence="9" id="KW-0539">Nucleus</keyword>
<evidence type="ECO:0000256" key="3">
    <source>
        <dbReference type="ARBA" id="ARBA00022618"/>
    </source>
</evidence>
<evidence type="ECO:0000256" key="5">
    <source>
        <dbReference type="ARBA" id="ARBA00022838"/>
    </source>
</evidence>
<comment type="caution">
    <text evidence="13">The sequence shown here is derived from an EMBL/GenBank/DDBJ whole genome shotgun (WGS) entry which is preliminary data.</text>
</comment>
<evidence type="ECO:0000256" key="10">
    <source>
        <dbReference type="SAM" id="Coils"/>
    </source>
</evidence>
<accession>A0AAJ0GEZ2</accession>
<dbReference type="InterPro" id="IPR013255">
    <property type="entry name" value="Spc25_C"/>
</dbReference>
<dbReference type="Proteomes" id="UP001271007">
    <property type="component" value="Unassembled WGS sequence"/>
</dbReference>
<dbReference type="EMBL" id="JAWDJX010000006">
    <property type="protein sequence ID" value="KAK3056228.1"/>
    <property type="molecule type" value="Genomic_DNA"/>
</dbReference>
<evidence type="ECO:0000256" key="7">
    <source>
        <dbReference type="ARBA" id="ARBA00023306"/>
    </source>
</evidence>
<dbReference type="GO" id="GO:0005634">
    <property type="term" value="C:nucleus"/>
    <property type="evidence" value="ECO:0007669"/>
    <property type="project" value="UniProtKB-SubCell"/>
</dbReference>
<organism evidence="13 14">
    <name type="scientific">Extremus antarcticus</name>
    <dbReference type="NCBI Taxonomy" id="702011"/>
    <lineage>
        <taxon>Eukaryota</taxon>
        <taxon>Fungi</taxon>
        <taxon>Dikarya</taxon>
        <taxon>Ascomycota</taxon>
        <taxon>Pezizomycotina</taxon>
        <taxon>Dothideomycetes</taxon>
        <taxon>Dothideomycetidae</taxon>
        <taxon>Mycosphaerellales</taxon>
        <taxon>Extremaceae</taxon>
        <taxon>Extremus</taxon>
    </lineage>
</organism>
<evidence type="ECO:0000256" key="4">
    <source>
        <dbReference type="ARBA" id="ARBA00022776"/>
    </source>
</evidence>
<evidence type="ECO:0000313" key="13">
    <source>
        <dbReference type="EMBL" id="KAK3056228.1"/>
    </source>
</evidence>
<feature type="domain" description="Chromosome segregation protein Spc25 C-terminal" evidence="12">
    <location>
        <begin position="191"/>
        <end position="260"/>
    </location>
</feature>
<sequence length="266" mass="30605">MATLSMTPNRFGNSFSGSQSQYGAHATTSMADSLPSIDFGFNDLRERMAQFTVRFDDFIEEGRKRVLQERNGFRLKVAELEDQRRTREKEITELELKSSTHAQSLAKEAAETEEMHDAIRTLTEQKEEHVARRDQLKEDIGSLQSTIKQQREAQAAYQRSLEAQARHNIPELRFWEHCLGLRIEGSASGIEDQLRFVFTCIDERDEAKDCWFELRLGPKEYDVALTKPKLEKERVDEIVLSLNESKDVGPFLKAMRGLFVEVVKSS</sequence>